<name>A0A1R3FZA7_COCAP</name>
<keyword evidence="1" id="KW-0862">Zinc</keyword>
<evidence type="ECO:0000259" key="3">
    <source>
        <dbReference type="PROSITE" id="PS50157"/>
    </source>
</evidence>
<dbReference type="EMBL" id="AWWV01015929">
    <property type="protein sequence ID" value="OMO51164.1"/>
    <property type="molecule type" value="Genomic_DNA"/>
</dbReference>
<dbReference type="InterPro" id="IPR000477">
    <property type="entry name" value="RT_dom"/>
</dbReference>
<dbReference type="PANTHER" id="PTHR33710">
    <property type="entry name" value="BNAC02G09200D PROTEIN"/>
    <property type="match status" value="1"/>
</dbReference>
<keyword evidence="5" id="KW-0548">Nucleotidyltransferase</keyword>
<keyword evidence="1" id="KW-0479">Metal-binding</keyword>
<dbReference type="GO" id="GO:0004523">
    <property type="term" value="F:RNA-DNA hybrid ribonuclease activity"/>
    <property type="evidence" value="ECO:0007669"/>
    <property type="project" value="InterPro"/>
</dbReference>
<dbReference type="OrthoDB" id="6077919at2759"/>
<feature type="domain" description="C2H2-type" evidence="3">
    <location>
        <begin position="1234"/>
        <end position="1257"/>
    </location>
</feature>
<dbReference type="STRING" id="210143.A0A1R3FZA7"/>
<keyword evidence="5" id="KW-0695">RNA-directed DNA polymerase</keyword>
<dbReference type="PROSITE" id="PS50878">
    <property type="entry name" value="RT_POL"/>
    <property type="match status" value="1"/>
</dbReference>
<dbReference type="GO" id="GO:0003676">
    <property type="term" value="F:nucleic acid binding"/>
    <property type="evidence" value="ECO:0007669"/>
    <property type="project" value="InterPro"/>
</dbReference>
<evidence type="ECO:0000313" key="5">
    <source>
        <dbReference type="EMBL" id="OMO51164.1"/>
    </source>
</evidence>
<keyword evidence="5" id="KW-0808">Transferase</keyword>
<gene>
    <name evidence="5" type="ORF">CCACVL1_29965</name>
</gene>
<keyword evidence="6" id="KW-1185">Reference proteome</keyword>
<evidence type="ECO:0000256" key="1">
    <source>
        <dbReference type="PROSITE-ProRule" id="PRU00042"/>
    </source>
</evidence>
<dbReference type="InterPro" id="IPR036236">
    <property type="entry name" value="Znf_C2H2_sf"/>
</dbReference>
<dbReference type="InterPro" id="IPR036691">
    <property type="entry name" value="Endo/exonu/phosph_ase_sf"/>
</dbReference>
<dbReference type="PROSITE" id="PS00028">
    <property type="entry name" value="ZINC_FINGER_C2H2_1"/>
    <property type="match status" value="2"/>
</dbReference>
<keyword evidence="1" id="KW-0863">Zinc-finger</keyword>
<dbReference type="InterPro" id="IPR013087">
    <property type="entry name" value="Znf_C2H2_type"/>
</dbReference>
<feature type="region of interest" description="Disordered" evidence="2">
    <location>
        <begin position="587"/>
        <end position="614"/>
    </location>
</feature>
<dbReference type="Gramene" id="OMO51164">
    <property type="protein sequence ID" value="OMO51164"/>
    <property type="gene ID" value="CCACVL1_29965"/>
</dbReference>
<dbReference type="GO" id="GO:0008270">
    <property type="term" value="F:zinc ion binding"/>
    <property type="evidence" value="ECO:0007669"/>
    <property type="project" value="UniProtKB-KW"/>
</dbReference>
<feature type="domain" description="Reverse transcriptase" evidence="4">
    <location>
        <begin position="1"/>
        <end position="177"/>
    </location>
</feature>
<feature type="region of interest" description="Disordered" evidence="2">
    <location>
        <begin position="1334"/>
        <end position="1354"/>
    </location>
</feature>
<organism evidence="5 6">
    <name type="scientific">Corchorus capsularis</name>
    <name type="common">Jute</name>
    <dbReference type="NCBI Taxonomy" id="210143"/>
    <lineage>
        <taxon>Eukaryota</taxon>
        <taxon>Viridiplantae</taxon>
        <taxon>Streptophyta</taxon>
        <taxon>Embryophyta</taxon>
        <taxon>Tracheophyta</taxon>
        <taxon>Spermatophyta</taxon>
        <taxon>Magnoliopsida</taxon>
        <taxon>eudicotyledons</taxon>
        <taxon>Gunneridae</taxon>
        <taxon>Pentapetalae</taxon>
        <taxon>rosids</taxon>
        <taxon>malvids</taxon>
        <taxon>Malvales</taxon>
        <taxon>Malvaceae</taxon>
        <taxon>Grewioideae</taxon>
        <taxon>Apeibeae</taxon>
        <taxon>Corchorus</taxon>
    </lineage>
</organism>
<feature type="compositionally biased region" description="Basic residues" evidence="2">
    <location>
        <begin position="1276"/>
        <end position="1288"/>
    </location>
</feature>
<feature type="domain" description="C2H2-type" evidence="3">
    <location>
        <begin position="1314"/>
        <end position="1341"/>
    </location>
</feature>
<dbReference type="SMART" id="SM00355">
    <property type="entry name" value="ZnF_C2H2"/>
    <property type="match status" value="2"/>
</dbReference>
<dbReference type="GO" id="GO:0003964">
    <property type="term" value="F:RNA-directed DNA polymerase activity"/>
    <property type="evidence" value="ECO:0007669"/>
    <property type="project" value="UniProtKB-KW"/>
</dbReference>
<evidence type="ECO:0000259" key="4">
    <source>
        <dbReference type="PROSITE" id="PS50878"/>
    </source>
</evidence>
<accession>A0A1R3FZA7</accession>
<dbReference type="Pfam" id="PF14111">
    <property type="entry name" value="DUF4283"/>
    <property type="match status" value="1"/>
</dbReference>
<dbReference type="PROSITE" id="PS50157">
    <property type="entry name" value="ZINC_FINGER_C2H2_2"/>
    <property type="match status" value="2"/>
</dbReference>
<dbReference type="Gene3D" id="3.30.160.60">
    <property type="entry name" value="Classic Zinc Finger"/>
    <property type="match status" value="1"/>
</dbReference>
<dbReference type="Pfam" id="PF13456">
    <property type="entry name" value="RVT_3"/>
    <property type="match status" value="1"/>
</dbReference>
<dbReference type="PANTHER" id="PTHR33710:SF79">
    <property type="entry name" value="OS06G0205337 PROTEIN"/>
    <property type="match status" value="1"/>
</dbReference>
<dbReference type="InterPro" id="IPR002156">
    <property type="entry name" value="RNaseH_domain"/>
</dbReference>
<evidence type="ECO:0000313" key="6">
    <source>
        <dbReference type="Proteomes" id="UP000188268"/>
    </source>
</evidence>
<dbReference type="SUPFAM" id="SSF56219">
    <property type="entry name" value="DNase I-like"/>
    <property type="match status" value="1"/>
</dbReference>
<reference evidence="5 6" key="1">
    <citation type="submission" date="2013-09" db="EMBL/GenBank/DDBJ databases">
        <title>Corchorus capsularis genome sequencing.</title>
        <authorList>
            <person name="Alam M."/>
            <person name="Haque M.S."/>
            <person name="Islam M.S."/>
            <person name="Emdad E.M."/>
            <person name="Islam M.M."/>
            <person name="Ahmed B."/>
            <person name="Halim A."/>
            <person name="Hossen Q.M.M."/>
            <person name="Hossain M.Z."/>
            <person name="Ahmed R."/>
            <person name="Khan M.M."/>
            <person name="Islam R."/>
            <person name="Rashid M.M."/>
            <person name="Khan S.A."/>
            <person name="Rahman M.S."/>
            <person name="Alam M."/>
        </authorList>
    </citation>
    <scope>NUCLEOTIDE SEQUENCE [LARGE SCALE GENOMIC DNA]</scope>
    <source>
        <strain evidence="6">cv. CVL-1</strain>
        <tissue evidence="5">Whole seedling</tissue>
    </source>
</reference>
<protein>
    <submittedName>
        <fullName evidence="5">Reverse transcriptase</fullName>
    </submittedName>
</protein>
<sequence length="1619" mass="182517">MSKAYDRLEWNLLEAIMLKMGYVAQWVDMIMQCVRLVSFSVVVNGDVTDEFRPERGLRQGDLLSPYLFLMCTEGLSALLSKGKVDGLLSGVSASQRGPWVSHLFFVDDSLLFGKANSDESSLRMMDSTLLEVAIEFFTKKHTEASIDLDDFDADQRMLRQIWRAIVPPKIRFFSWCLFHALLPAMDNLFLQGRMRHVLDAALAKTHAVLRALSWVKEMGFHTVMIEGDALYIIQKLNSPHVDFSQIGVLLDDAKLLKESLDCYFFHYLMGSSVAMADSINLDQIKEADTQSRRAWNSILAEVFQLRSVSPIDPGKPVLRVLAEVYELTLGRDGLVKIIKIDSNLYVIQFPNEITRTWVLENEPWHIQNKPLFIKRWEPGGVGLDFDMRKFPLWITLKHVPLELYTKLGLSFIASGLGNPLYMDRATALKQKLSIAKVCVEVDLEVVIELKDGTSVSIEIEVPWRPPKCCTCNVFGHANCSVVPKQPGRQRWTPKKNLDIAQQTVSIDTTGDIADAGNISNTGGLAYTPIIADISDIAKVDNGMSLKPTVKMEVQVGAFTILTSPATVQKSLMVRNIEQNTPIGCSTAQQSDVQKGTGRKFTATEKGKANASKQSSNRYATLQTKANIIDEEHIDDVDRLTDIVNEIDKATFTRKPRAALARVKEVVMQCITCHITYNSKKFYFSAVYGANNEGDRRNLWSYLLQTATTIGADPWLVVGDFNVISRIKESSEFNGTQIAGCDISDFNSCISQLDLVDHAYSGPLFTWWNKRDEGSISKKLDRALVNFSWLEAYQNSIVEFLAPEVSDHCAILVKLDSQNFSPPKPFRFFNFWTKHDNFMATVKQSWPQPVYGRDPMLRLFMKLKRLKPVLKQFNRDNFRQLSDKVNQKRGEVAQLQTSLLQSASSQLVDELKQISDKAIPFFQSLLGKKDGAIGGCSIDLLTDILQDTVPVNLRQSLSAPVTTAEIKSAIFSISGDKAPGPNGFNSYFFKSTWSIVQKDVEEAILYFFQTGHLLQAFNSTAITLVPKYSGLQLNCEKSELFTAGVSSDIVQKMVQLSHFKVGSLWIAWIYAYILKGRSIMEIPSLQRYSWNIKKLLHLRNKVDQFIQVGGDWTLPGYVYKTSLVYDHLRSKNPRVPWQRDHIFFTCEYSKKLCVKILRACNLTKAAGDWQSELQWKNHCFVWVFALCLMENQADQNLEKESVSMETSSDLAASKRSKVFLKLKISNKPLKHCGQHICPVCSRGFSSGKALGGHIRIHTKGIKNSRHRKLSKLQPRNYIHRAKAKKRISKKTGLPPKAAADDDDLNNKDDDEDEKFSCAVCNKEFRSKKSLFGHMRNHPDRKWRGIKPPPNSEKNSCCSSVSENEEAVQVVDQISATETDEASADLFKSLPKWSYATKPISDEIPEAAYCLMKLARGQSFDLAQLMLHKGPSEVKKRCHFDGKGKGKLKIEQDIQERLPCKRADSYRSGEEKKMGKPINYENSIENKRTKLNCAEDATEVLKKNRKFDQFHKYPMMKADELEEGNSSGRQRGGKIFPSGFCPNKNPSPRGLFGAETAEGKHLYSKKQIPGTSHQAEAAEASHDHVQVCSPKLLDFDLNEPYVALDAEPTPTPTPTPSQYSD</sequence>
<feature type="region of interest" description="Disordered" evidence="2">
    <location>
        <begin position="1521"/>
        <end position="1551"/>
    </location>
</feature>
<feature type="region of interest" description="Disordered" evidence="2">
    <location>
        <begin position="1261"/>
        <end position="1307"/>
    </location>
</feature>
<dbReference type="InterPro" id="IPR025558">
    <property type="entry name" value="DUF4283"/>
</dbReference>
<dbReference type="Gene3D" id="3.60.10.10">
    <property type="entry name" value="Endonuclease/exonuclease/phosphatase"/>
    <property type="match status" value="1"/>
</dbReference>
<dbReference type="Pfam" id="PF13912">
    <property type="entry name" value="zf-C2H2_6"/>
    <property type="match status" value="2"/>
</dbReference>
<comment type="caution">
    <text evidence="5">The sequence shown here is derived from an EMBL/GenBank/DDBJ whole genome shotgun (WGS) entry which is preliminary data.</text>
</comment>
<evidence type="ECO:0000256" key="2">
    <source>
        <dbReference type="SAM" id="MobiDB-lite"/>
    </source>
</evidence>
<dbReference type="SUPFAM" id="SSF57667">
    <property type="entry name" value="beta-beta-alpha zinc fingers"/>
    <property type="match status" value="1"/>
</dbReference>
<dbReference type="Proteomes" id="UP000188268">
    <property type="component" value="Unassembled WGS sequence"/>
</dbReference>
<proteinExistence type="predicted"/>